<sequence length="177" mass="20292">MSTSSRSELDESTLTPEEAKSNQKTSCSKFTRLANYIENAIALSKSIEAGELMKQSLKDLMKNEEVKAVVDLDNCFRCLGRNHLCRECKRSLRREVCNNASHHTLIHGNLEQHLDKVWVKTTTGEYRRPVVKLCLLRLTTDSSFDEEGTMFQMEDLATGEQTTGRGLRHEKNERKKR</sequence>
<dbReference type="InParanoid" id="E9H7C4"/>
<organism evidence="2 3">
    <name type="scientific">Daphnia pulex</name>
    <name type="common">Water flea</name>
    <dbReference type="NCBI Taxonomy" id="6669"/>
    <lineage>
        <taxon>Eukaryota</taxon>
        <taxon>Metazoa</taxon>
        <taxon>Ecdysozoa</taxon>
        <taxon>Arthropoda</taxon>
        <taxon>Crustacea</taxon>
        <taxon>Branchiopoda</taxon>
        <taxon>Diplostraca</taxon>
        <taxon>Cladocera</taxon>
        <taxon>Anomopoda</taxon>
        <taxon>Daphniidae</taxon>
        <taxon>Daphnia</taxon>
    </lineage>
</organism>
<keyword evidence="3" id="KW-1185">Reference proteome</keyword>
<feature type="region of interest" description="Disordered" evidence="1">
    <location>
        <begin position="1"/>
        <end position="23"/>
    </location>
</feature>
<feature type="compositionally biased region" description="Basic and acidic residues" evidence="1">
    <location>
        <begin position="167"/>
        <end position="177"/>
    </location>
</feature>
<dbReference type="EMBL" id="GL732600">
    <property type="protein sequence ID" value="EFX72352.1"/>
    <property type="molecule type" value="Genomic_DNA"/>
</dbReference>
<dbReference type="KEGG" id="dpx:DAPPUDRAFT_254568"/>
<evidence type="ECO:0000256" key="1">
    <source>
        <dbReference type="SAM" id="MobiDB-lite"/>
    </source>
</evidence>
<protein>
    <submittedName>
        <fullName evidence="2">Uncharacterized protein</fullName>
    </submittedName>
</protein>
<dbReference type="HOGENOM" id="CLU_1519401_0_0_1"/>
<name>E9H7C4_DAPPU</name>
<reference evidence="2 3" key="1">
    <citation type="journal article" date="2011" name="Science">
        <title>The ecoresponsive genome of Daphnia pulex.</title>
        <authorList>
            <person name="Colbourne J.K."/>
            <person name="Pfrender M.E."/>
            <person name="Gilbert D."/>
            <person name="Thomas W.K."/>
            <person name="Tucker A."/>
            <person name="Oakley T.H."/>
            <person name="Tokishita S."/>
            <person name="Aerts A."/>
            <person name="Arnold G.J."/>
            <person name="Basu M.K."/>
            <person name="Bauer D.J."/>
            <person name="Caceres C.E."/>
            <person name="Carmel L."/>
            <person name="Casola C."/>
            <person name="Choi J.H."/>
            <person name="Detter J.C."/>
            <person name="Dong Q."/>
            <person name="Dusheyko S."/>
            <person name="Eads B.D."/>
            <person name="Frohlich T."/>
            <person name="Geiler-Samerotte K.A."/>
            <person name="Gerlach D."/>
            <person name="Hatcher P."/>
            <person name="Jogdeo S."/>
            <person name="Krijgsveld J."/>
            <person name="Kriventseva E.V."/>
            <person name="Kultz D."/>
            <person name="Laforsch C."/>
            <person name="Lindquist E."/>
            <person name="Lopez J."/>
            <person name="Manak J.R."/>
            <person name="Muller J."/>
            <person name="Pangilinan J."/>
            <person name="Patwardhan R.P."/>
            <person name="Pitluck S."/>
            <person name="Pritham E.J."/>
            <person name="Rechtsteiner A."/>
            <person name="Rho M."/>
            <person name="Rogozin I.B."/>
            <person name="Sakarya O."/>
            <person name="Salamov A."/>
            <person name="Schaack S."/>
            <person name="Shapiro H."/>
            <person name="Shiga Y."/>
            <person name="Skalitzky C."/>
            <person name="Smith Z."/>
            <person name="Souvorov A."/>
            <person name="Sung W."/>
            <person name="Tang Z."/>
            <person name="Tsuchiya D."/>
            <person name="Tu H."/>
            <person name="Vos H."/>
            <person name="Wang M."/>
            <person name="Wolf Y.I."/>
            <person name="Yamagata H."/>
            <person name="Yamada T."/>
            <person name="Ye Y."/>
            <person name="Shaw J.R."/>
            <person name="Andrews J."/>
            <person name="Crease T.J."/>
            <person name="Tang H."/>
            <person name="Lucas S.M."/>
            <person name="Robertson H.M."/>
            <person name="Bork P."/>
            <person name="Koonin E.V."/>
            <person name="Zdobnov E.M."/>
            <person name="Grigoriev I.V."/>
            <person name="Lynch M."/>
            <person name="Boore J.L."/>
        </authorList>
    </citation>
    <scope>NUCLEOTIDE SEQUENCE [LARGE SCALE GENOMIC DNA]</scope>
</reference>
<dbReference type="AlphaFoldDB" id="E9H7C4"/>
<feature type="region of interest" description="Disordered" evidence="1">
    <location>
        <begin position="152"/>
        <end position="177"/>
    </location>
</feature>
<dbReference type="Proteomes" id="UP000000305">
    <property type="component" value="Unassembled WGS sequence"/>
</dbReference>
<evidence type="ECO:0000313" key="3">
    <source>
        <dbReference type="Proteomes" id="UP000000305"/>
    </source>
</evidence>
<evidence type="ECO:0000313" key="2">
    <source>
        <dbReference type="EMBL" id="EFX72352.1"/>
    </source>
</evidence>
<dbReference type="OrthoDB" id="10474652at2759"/>
<proteinExistence type="predicted"/>
<gene>
    <name evidence="2" type="ORF">DAPPUDRAFT_254568</name>
</gene>
<accession>E9H7C4</accession>